<keyword evidence="8" id="KW-1185">Reference proteome</keyword>
<dbReference type="Gene3D" id="2.60.40.1090">
    <property type="entry name" value="Fimbrial-type adhesion domain"/>
    <property type="match status" value="1"/>
</dbReference>
<keyword evidence="4" id="KW-0281">Fimbrium</keyword>
<evidence type="ECO:0000256" key="3">
    <source>
        <dbReference type="ARBA" id="ARBA00022729"/>
    </source>
</evidence>
<dbReference type="InterPro" id="IPR000259">
    <property type="entry name" value="Adhesion_dom_fimbrial"/>
</dbReference>
<protein>
    <submittedName>
        <fullName evidence="7">Putative fimbrial subunit protein</fullName>
    </submittedName>
</protein>
<evidence type="ECO:0000256" key="4">
    <source>
        <dbReference type="ARBA" id="ARBA00023263"/>
    </source>
</evidence>
<dbReference type="RefSeq" id="WP_099123850.1">
    <property type="nucleotide sequence ID" value="NZ_CAWNRH010000093.1"/>
</dbReference>
<feature type="chain" id="PRO_5012971554" evidence="5">
    <location>
        <begin position="23"/>
        <end position="174"/>
    </location>
</feature>
<dbReference type="InterPro" id="IPR036937">
    <property type="entry name" value="Adhesion_dom_fimbrial_sf"/>
</dbReference>
<dbReference type="AlphaFoldDB" id="A0A2D0KW63"/>
<dbReference type="Pfam" id="PF00419">
    <property type="entry name" value="Fimbrial"/>
    <property type="match status" value="1"/>
</dbReference>
<dbReference type="InterPro" id="IPR050263">
    <property type="entry name" value="Bact_Fimbrial_Adh_Pro"/>
</dbReference>
<dbReference type="PANTHER" id="PTHR33420:SF3">
    <property type="entry name" value="FIMBRIAL SUBUNIT ELFA"/>
    <property type="match status" value="1"/>
</dbReference>
<evidence type="ECO:0000256" key="5">
    <source>
        <dbReference type="SAM" id="SignalP"/>
    </source>
</evidence>
<dbReference type="InterPro" id="IPR008966">
    <property type="entry name" value="Adhesion_dom_sf"/>
</dbReference>
<evidence type="ECO:0000313" key="7">
    <source>
        <dbReference type="EMBL" id="PHM67663.1"/>
    </source>
</evidence>
<proteinExistence type="inferred from homology"/>
<evidence type="ECO:0000256" key="2">
    <source>
        <dbReference type="ARBA" id="ARBA00006671"/>
    </source>
</evidence>
<feature type="domain" description="Fimbrial-type adhesion" evidence="6">
    <location>
        <begin position="28"/>
        <end position="173"/>
    </location>
</feature>
<keyword evidence="3 5" id="KW-0732">Signal</keyword>
<sequence>MKTKLIISSLFISSVFMPLAHADDGHVKFTGSVIADACKIDSNSKNQTVTMGTVSAQTLLEGNRTAAATKFSIKLTGCPESIKHAKVKFDGSTDPVNKNLLALDKLDKKVASGVAIGIYENDGNTLIPMATHSKMKDIQNNATELDFIAKYVATMQEVQPGPANAVANFTIVYN</sequence>
<dbReference type="PANTHER" id="PTHR33420">
    <property type="entry name" value="FIMBRIAL SUBUNIT ELFA-RELATED"/>
    <property type="match status" value="1"/>
</dbReference>
<dbReference type="GO" id="GO:0043709">
    <property type="term" value="P:cell adhesion involved in single-species biofilm formation"/>
    <property type="evidence" value="ECO:0007669"/>
    <property type="project" value="TreeGrafter"/>
</dbReference>
<gene>
    <name evidence="7" type="ORF">Xsto_00226</name>
</gene>
<evidence type="ECO:0000259" key="6">
    <source>
        <dbReference type="Pfam" id="PF00419"/>
    </source>
</evidence>
<reference evidence="7 8" key="1">
    <citation type="journal article" date="2017" name="Nat. Microbiol.">
        <title>Natural product diversity associated with the nematode symbionts Photorhabdus and Xenorhabdus.</title>
        <authorList>
            <person name="Tobias N.J."/>
            <person name="Wolff H."/>
            <person name="Djahanschiri B."/>
            <person name="Grundmann F."/>
            <person name="Kronenwerth M."/>
            <person name="Shi Y.M."/>
            <person name="Simonyi S."/>
            <person name="Grun P."/>
            <person name="Shapiro-Ilan D."/>
            <person name="Pidot S.J."/>
            <person name="Stinear T.P."/>
            <person name="Ebersberger I."/>
            <person name="Bode H.B."/>
        </authorList>
    </citation>
    <scope>NUCLEOTIDE SEQUENCE [LARGE SCALE GENOMIC DNA]</scope>
    <source>
        <strain evidence="7 8">DSM 17904</strain>
    </source>
</reference>
<feature type="signal peptide" evidence="5">
    <location>
        <begin position="1"/>
        <end position="22"/>
    </location>
</feature>
<comment type="subcellular location">
    <subcellularLocation>
        <location evidence="1">Fimbrium</location>
    </subcellularLocation>
</comment>
<comment type="similarity">
    <text evidence="2">Belongs to the fimbrial protein family.</text>
</comment>
<evidence type="ECO:0000313" key="8">
    <source>
        <dbReference type="Proteomes" id="UP000222366"/>
    </source>
</evidence>
<accession>A0A2D0KW63</accession>
<dbReference type="EMBL" id="NJAJ01000002">
    <property type="protein sequence ID" value="PHM67663.1"/>
    <property type="molecule type" value="Genomic_DNA"/>
</dbReference>
<name>A0A2D0KW63_9GAMM</name>
<dbReference type="SUPFAM" id="SSF49401">
    <property type="entry name" value="Bacterial adhesins"/>
    <property type="match status" value="1"/>
</dbReference>
<dbReference type="Proteomes" id="UP000222366">
    <property type="component" value="Unassembled WGS sequence"/>
</dbReference>
<evidence type="ECO:0000256" key="1">
    <source>
        <dbReference type="ARBA" id="ARBA00004561"/>
    </source>
</evidence>
<comment type="caution">
    <text evidence="7">The sequence shown here is derived from an EMBL/GenBank/DDBJ whole genome shotgun (WGS) entry which is preliminary data.</text>
</comment>
<organism evidence="7 8">
    <name type="scientific">Xenorhabdus stockiae</name>
    <dbReference type="NCBI Taxonomy" id="351614"/>
    <lineage>
        <taxon>Bacteria</taxon>
        <taxon>Pseudomonadati</taxon>
        <taxon>Pseudomonadota</taxon>
        <taxon>Gammaproteobacteria</taxon>
        <taxon>Enterobacterales</taxon>
        <taxon>Morganellaceae</taxon>
        <taxon>Xenorhabdus</taxon>
    </lineage>
</organism>
<dbReference type="GO" id="GO:0009289">
    <property type="term" value="C:pilus"/>
    <property type="evidence" value="ECO:0007669"/>
    <property type="project" value="UniProtKB-SubCell"/>
</dbReference>